<dbReference type="Proteomes" id="UP000663859">
    <property type="component" value="Unassembled WGS sequence"/>
</dbReference>
<evidence type="ECO:0000313" key="1">
    <source>
        <dbReference type="EMBL" id="CAF0689971.1"/>
    </source>
</evidence>
<dbReference type="AlphaFoldDB" id="A0A8J2BM52"/>
<dbReference type="EMBL" id="CAJNOB010000001">
    <property type="protein sequence ID" value="CAF0689971.1"/>
    <property type="molecule type" value="Genomic_DNA"/>
</dbReference>
<name>A0A8J2BM52_9BACT</name>
<proteinExistence type="predicted"/>
<protein>
    <submittedName>
        <fullName evidence="1">Uncharacterized protein</fullName>
    </submittedName>
</protein>
<comment type="caution">
    <text evidence="1">The sequence shown here is derived from an EMBL/GenBank/DDBJ whole genome shotgun (WGS) entry which is preliminary data.</text>
</comment>
<keyword evidence="2" id="KW-1185">Reference proteome</keyword>
<gene>
    <name evidence="1" type="ORF">MPNT_10459</name>
</gene>
<accession>A0A8J2BM52</accession>
<evidence type="ECO:0000313" key="2">
    <source>
        <dbReference type="Proteomes" id="UP000663859"/>
    </source>
</evidence>
<reference evidence="1" key="1">
    <citation type="submission" date="2021-02" db="EMBL/GenBank/DDBJ databases">
        <authorList>
            <person name="Cremers G."/>
            <person name="Picone N."/>
        </authorList>
    </citation>
    <scope>NUCLEOTIDE SEQUENCE</scope>
    <source>
        <strain evidence="1">PQ17</strain>
    </source>
</reference>
<organism evidence="1 2">
    <name type="scientific">Candidatus Methylacidithermus pantelleriae</name>
    <dbReference type="NCBI Taxonomy" id="2744239"/>
    <lineage>
        <taxon>Bacteria</taxon>
        <taxon>Pseudomonadati</taxon>
        <taxon>Verrucomicrobiota</taxon>
        <taxon>Methylacidiphilae</taxon>
        <taxon>Methylacidiphilales</taxon>
        <taxon>Methylacidiphilaceae</taxon>
        <taxon>Candidatus Methylacidithermus</taxon>
    </lineage>
</organism>
<sequence>MAAEAKPRYGHGRGSLRPGLLQAFWELGGFSTGEGKALLETSKRVREGSLPGRARVF</sequence>